<feature type="compositionally biased region" description="Basic and acidic residues" evidence="4">
    <location>
        <begin position="734"/>
        <end position="754"/>
    </location>
</feature>
<dbReference type="GO" id="GO:0031492">
    <property type="term" value="F:nucleosomal DNA binding"/>
    <property type="evidence" value="ECO:0007669"/>
    <property type="project" value="TreeGrafter"/>
</dbReference>
<feature type="region of interest" description="Disordered" evidence="4">
    <location>
        <begin position="569"/>
        <end position="617"/>
    </location>
</feature>
<evidence type="ECO:0000259" key="5">
    <source>
        <dbReference type="PROSITE" id="PS51504"/>
    </source>
</evidence>
<feature type="compositionally biased region" description="Pro residues" evidence="4">
    <location>
        <begin position="29"/>
        <end position="40"/>
    </location>
</feature>
<feature type="compositionally biased region" description="Acidic residues" evidence="4">
    <location>
        <begin position="523"/>
        <end position="544"/>
    </location>
</feature>
<dbReference type="InterPro" id="IPR017956">
    <property type="entry name" value="AT_hook_DNA-bd_motif"/>
</dbReference>
<dbReference type="Gene3D" id="1.10.10.10">
    <property type="entry name" value="Winged helix-like DNA-binding domain superfamily/Winged helix DNA-binding domain"/>
    <property type="match status" value="1"/>
</dbReference>
<accession>A0A6J1K0W5</accession>
<protein>
    <submittedName>
        <fullName evidence="7">Uncharacterized protein LOC111489634 isoform X1</fullName>
    </submittedName>
</protein>
<comment type="subcellular location">
    <subcellularLocation>
        <location evidence="1">Nucleus</location>
    </subcellularLocation>
</comment>
<feature type="region of interest" description="Disordered" evidence="4">
    <location>
        <begin position="648"/>
        <end position="863"/>
    </location>
</feature>
<sequence length="863" mass="96289">MNTAFASPTRTTLHHRNMENSQPHLSTIPTPPENSPPPSSVTPHSDHRYSLIAGRFRDALFSAAAAKYATNGSAHSLPFPSEQFKSVIECCLHENFPSFRTPTHLPYASMIQKAIAEVGEEDGLSEELISEFIVNEYKDLPWAHPAFLRRHLGKLCESGELVKSKCGKYNFKVEGKEVKRKKRRRKSAGRSRRREVESDDEIEGDIDRIKRSKKLNIRGPCAEEVVTSKGTKEKNDSLIEVIVGAEDGDHALRGQVLLDELEEVQEDEMIDKHHREEIKYKYGANDFNLPKKSRNLVIIGLHAPVAIKGIEKQSRSLGGKVHEAEEGDHAKGGQIQVLGDVKEVQADVMIDQLCEKKVKSRHVIQDIDETRQSQTVAAANLGAQEALAMTGIEAKCGLSREEIGGLMKVRKVGMINDPHKVEVKSTDRAEDFGEIKQSQDLMVVGLHAKKALTTKGTEDQCSSLRKNVVGAEGGCEQAGQTEVLGTFKGGQEVEMIDEHHEEERQGEMMEEPKERASKRSNEEEGPGEEATLDFFDDMPNDDDAKENGVIDAQGCQKLQEENEDLEFFDAKSDHGDNKATEITGAQTSKGKVLGEVGNKQNRLEEQRISKVSDDQTRISKGCEAENHQLSNKHPRVRWPSEITGTWRTSISASPPLEHQTTAPKHSEQAVLGTSEADKNENSEALLTKDVICSPKSQPKGHRGRGRPHKLKIQETFATSLSSPAGDYDQQFLESKVEDRETSGPDMCKDTHHIDQQQLKLPRGRGRGRGRGRPRIMRQDWISVPETFSPSQHLHHQQSPAKRGRGRPPKQKFDEDTVSKDISTLENDQQERKGRGRGRGRGCGGERPSRGRKREKESIDTFNC</sequence>
<feature type="compositionally biased region" description="Polar residues" evidence="4">
    <location>
        <begin position="648"/>
        <end position="663"/>
    </location>
</feature>
<dbReference type="InterPro" id="IPR036390">
    <property type="entry name" value="WH_DNA-bd_sf"/>
</dbReference>
<feature type="compositionally biased region" description="Polar residues" evidence="4">
    <location>
        <begin position="1"/>
        <end position="11"/>
    </location>
</feature>
<feature type="compositionally biased region" description="Basic and acidic residues" evidence="4">
    <location>
        <begin position="601"/>
        <end position="617"/>
    </location>
</feature>
<dbReference type="GeneID" id="111489634"/>
<dbReference type="SMART" id="SM00526">
    <property type="entry name" value="H15"/>
    <property type="match status" value="1"/>
</dbReference>
<evidence type="ECO:0000256" key="1">
    <source>
        <dbReference type="ARBA" id="ARBA00004123"/>
    </source>
</evidence>
<dbReference type="GO" id="GO:0045910">
    <property type="term" value="P:negative regulation of DNA recombination"/>
    <property type="evidence" value="ECO:0007669"/>
    <property type="project" value="TreeGrafter"/>
</dbReference>
<dbReference type="OrthoDB" id="1110759at2759"/>
<dbReference type="Pfam" id="PF00538">
    <property type="entry name" value="Linker_histone"/>
    <property type="match status" value="1"/>
</dbReference>
<feature type="domain" description="H15" evidence="5">
    <location>
        <begin position="103"/>
        <end position="182"/>
    </location>
</feature>
<feature type="compositionally biased region" description="Basic residues" evidence="4">
    <location>
        <begin position="698"/>
        <end position="710"/>
    </location>
</feature>
<dbReference type="KEGG" id="cmax:111489634"/>
<feature type="region of interest" description="Disordered" evidence="4">
    <location>
        <begin position="500"/>
        <end position="547"/>
    </location>
</feature>
<dbReference type="GO" id="GO:0006334">
    <property type="term" value="P:nucleosome assembly"/>
    <property type="evidence" value="ECO:0007669"/>
    <property type="project" value="InterPro"/>
</dbReference>
<dbReference type="GO" id="GO:0003690">
    <property type="term" value="F:double-stranded DNA binding"/>
    <property type="evidence" value="ECO:0007669"/>
    <property type="project" value="TreeGrafter"/>
</dbReference>
<organism evidence="6 7">
    <name type="scientific">Cucurbita maxima</name>
    <name type="common">Pumpkin</name>
    <name type="synonym">Winter squash</name>
    <dbReference type="NCBI Taxonomy" id="3661"/>
    <lineage>
        <taxon>Eukaryota</taxon>
        <taxon>Viridiplantae</taxon>
        <taxon>Streptophyta</taxon>
        <taxon>Embryophyta</taxon>
        <taxon>Tracheophyta</taxon>
        <taxon>Spermatophyta</taxon>
        <taxon>Magnoliopsida</taxon>
        <taxon>eudicotyledons</taxon>
        <taxon>Gunneridae</taxon>
        <taxon>Pentapetalae</taxon>
        <taxon>rosids</taxon>
        <taxon>fabids</taxon>
        <taxon>Cucurbitales</taxon>
        <taxon>Cucurbitaceae</taxon>
        <taxon>Cucurbiteae</taxon>
        <taxon>Cucurbita</taxon>
    </lineage>
</organism>
<evidence type="ECO:0000256" key="3">
    <source>
        <dbReference type="ARBA" id="ARBA00023242"/>
    </source>
</evidence>
<feature type="region of interest" description="Disordered" evidence="4">
    <location>
        <begin position="1"/>
        <end position="46"/>
    </location>
</feature>
<keyword evidence="6" id="KW-1185">Reference proteome</keyword>
<dbReference type="InterPro" id="IPR005818">
    <property type="entry name" value="Histone_H1/H5_H15"/>
</dbReference>
<dbReference type="GO" id="GO:0030261">
    <property type="term" value="P:chromosome condensation"/>
    <property type="evidence" value="ECO:0007669"/>
    <property type="project" value="TreeGrafter"/>
</dbReference>
<gene>
    <name evidence="7" type="primary">LOC111489634</name>
</gene>
<dbReference type="Proteomes" id="UP000504608">
    <property type="component" value="Unplaced"/>
</dbReference>
<dbReference type="GO" id="GO:0005730">
    <property type="term" value="C:nucleolus"/>
    <property type="evidence" value="ECO:0007669"/>
    <property type="project" value="TreeGrafter"/>
</dbReference>
<dbReference type="InterPro" id="IPR036388">
    <property type="entry name" value="WH-like_DNA-bd_sf"/>
</dbReference>
<dbReference type="GO" id="GO:0000786">
    <property type="term" value="C:nucleosome"/>
    <property type="evidence" value="ECO:0007669"/>
    <property type="project" value="InterPro"/>
</dbReference>
<evidence type="ECO:0000256" key="2">
    <source>
        <dbReference type="ARBA" id="ARBA00023125"/>
    </source>
</evidence>
<feature type="compositionally biased region" description="Basic and acidic residues" evidence="4">
    <location>
        <begin position="569"/>
        <end position="579"/>
    </location>
</feature>
<dbReference type="PANTHER" id="PTHR11467">
    <property type="entry name" value="HISTONE H1"/>
    <property type="match status" value="1"/>
</dbReference>
<feature type="compositionally biased region" description="Basic and acidic residues" evidence="4">
    <location>
        <begin position="853"/>
        <end position="863"/>
    </location>
</feature>
<feature type="region of interest" description="Disordered" evidence="4">
    <location>
        <begin position="180"/>
        <end position="202"/>
    </location>
</feature>
<evidence type="ECO:0000313" key="6">
    <source>
        <dbReference type="Proteomes" id="UP000504608"/>
    </source>
</evidence>
<keyword evidence="3" id="KW-0539">Nucleus</keyword>
<feature type="compositionally biased region" description="Basic residues" evidence="4">
    <location>
        <begin position="761"/>
        <end position="775"/>
    </location>
</feature>
<dbReference type="SMART" id="SM00384">
    <property type="entry name" value="AT_hook"/>
    <property type="match status" value="4"/>
</dbReference>
<feature type="compositionally biased region" description="Polar residues" evidence="4">
    <location>
        <begin position="785"/>
        <end position="799"/>
    </location>
</feature>
<feature type="compositionally biased region" description="Basic and acidic residues" evidence="4">
    <location>
        <begin position="500"/>
        <end position="522"/>
    </location>
</feature>
<evidence type="ECO:0000313" key="7">
    <source>
        <dbReference type="RefSeq" id="XP_022993719.1"/>
    </source>
</evidence>
<dbReference type="SUPFAM" id="SSF46785">
    <property type="entry name" value="Winged helix' DNA-binding domain"/>
    <property type="match status" value="1"/>
</dbReference>
<reference evidence="7" key="1">
    <citation type="submission" date="2025-08" db="UniProtKB">
        <authorList>
            <consortium name="RefSeq"/>
        </authorList>
    </citation>
    <scope>IDENTIFICATION</scope>
    <source>
        <tissue evidence="7">Young leaves</tissue>
    </source>
</reference>
<evidence type="ECO:0000256" key="4">
    <source>
        <dbReference type="SAM" id="MobiDB-lite"/>
    </source>
</evidence>
<proteinExistence type="predicted"/>
<dbReference type="PANTHER" id="PTHR11467:SF109">
    <property type="entry name" value="H15 DOMAIN-CONTAINING PROTEIN"/>
    <property type="match status" value="1"/>
</dbReference>
<dbReference type="PROSITE" id="PS51504">
    <property type="entry name" value="H15"/>
    <property type="match status" value="1"/>
</dbReference>
<dbReference type="PRINTS" id="PR00929">
    <property type="entry name" value="ATHOOK"/>
</dbReference>
<keyword evidence="2" id="KW-0238">DNA-binding</keyword>
<dbReference type="RefSeq" id="XP_022993719.1">
    <property type="nucleotide sequence ID" value="XM_023137951.1"/>
</dbReference>
<feature type="compositionally biased region" description="Basic residues" evidence="4">
    <location>
        <begin position="180"/>
        <end position="193"/>
    </location>
</feature>
<dbReference type="AlphaFoldDB" id="A0A6J1K0W5"/>
<name>A0A6J1K0W5_CUCMA</name>